<comment type="caution">
    <text evidence="1">The sequence shown here is derived from an EMBL/GenBank/DDBJ whole genome shotgun (WGS) entry which is preliminary data.</text>
</comment>
<keyword evidence="2" id="KW-1185">Reference proteome</keyword>
<sequence length="404" mass="45351">MECVKSNSAIAKYGQHTSTAMVTTKLEKTQDYVNELSKYSYDQAIKTIRRDTALNAGRAIQTNYNETIFWPIILKCAALIDPATLPPAKGPIDGFSMAEKAATRRFMEDIGHSLGPENQRQYRTFWKNIYEMREAGAHKILLYRSKEFDSFCRTYPKTAEISFVNKVLEWEKQYHPHIQQLETRILSLSTGDLKRVSYLNDPHVRGLLKVPETSWNSASNEWASLAEEETFKQCAAESVCADNLGIRHGDELVYEGGTDKSAFVTLLPKDNGSLFVSSIVPICEGDFLGIFAGIIRFSEEFSETHGISGPTRRLWLDYSQVTGVLNQMHVSEPGGNANVCLLWEAFCGNVETQSCISWQVSVKATKQTMPFDPIIRAAAQQEQFDLHMSPDNAQKGFLGNCINS</sequence>
<evidence type="ECO:0000313" key="2">
    <source>
        <dbReference type="Proteomes" id="UP000191518"/>
    </source>
</evidence>
<protein>
    <submittedName>
        <fullName evidence="1">Uncharacterized protein</fullName>
    </submittedName>
</protein>
<dbReference type="AlphaFoldDB" id="A0A1V6R2P8"/>
<proteinExistence type="predicted"/>
<reference evidence="2" key="1">
    <citation type="journal article" date="2017" name="Nat. Microbiol.">
        <title>Global analysis of biosynthetic gene clusters reveals vast potential of secondary metabolite production in Penicillium species.</title>
        <authorList>
            <person name="Nielsen J.C."/>
            <person name="Grijseels S."/>
            <person name="Prigent S."/>
            <person name="Ji B."/>
            <person name="Dainat J."/>
            <person name="Nielsen K.F."/>
            <person name="Frisvad J.C."/>
            <person name="Workman M."/>
            <person name="Nielsen J."/>
        </authorList>
    </citation>
    <scope>NUCLEOTIDE SEQUENCE [LARGE SCALE GENOMIC DNA]</scope>
    <source>
        <strain evidence="2">IBT 29486</strain>
    </source>
</reference>
<dbReference type="STRING" id="29845.A0A1V6R2P8"/>
<accession>A0A1V6R2P8</accession>
<name>A0A1V6R2P8_9EURO</name>
<dbReference type="Proteomes" id="UP000191518">
    <property type="component" value="Unassembled WGS sequence"/>
</dbReference>
<evidence type="ECO:0000313" key="1">
    <source>
        <dbReference type="EMBL" id="OQD95768.1"/>
    </source>
</evidence>
<dbReference type="EMBL" id="MDYP01000104">
    <property type="protein sequence ID" value="OQD95768.1"/>
    <property type="molecule type" value="Genomic_DNA"/>
</dbReference>
<gene>
    <name evidence="1" type="ORF">PENVUL_c105G03553</name>
</gene>
<organism evidence="1 2">
    <name type="scientific">Penicillium vulpinum</name>
    <dbReference type="NCBI Taxonomy" id="29845"/>
    <lineage>
        <taxon>Eukaryota</taxon>
        <taxon>Fungi</taxon>
        <taxon>Dikarya</taxon>
        <taxon>Ascomycota</taxon>
        <taxon>Pezizomycotina</taxon>
        <taxon>Eurotiomycetes</taxon>
        <taxon>Eurotiomycetidae</taxon>
        <taxon>Eurotiales</taxon>
        <taxon>Aspergillaceae</taxon>
        <taxon>Penicillium</taxon>
    </lineage>
</organism>